<dbReference type="RefSeq" id="WP_039053634.1">
    <property type="nucleotide sequence ID" value="NZ_BAABGR010000035.1"/>
</dbReference>
<dbReference type="InterPro" id="IPR024623">
    <property type="entry name" value="YtxH"/>
</dbReference>
<organism evidence="1 2">
    <name type="scientific">Sphingobacterium thermophilum</name>
    <dbReference type="NCBI Taxonomy" id="768534"/>
    <lineage>
        <taxon>Bacteria</taxon>
        <taxon>Pseudomonadati</taxon>
        <taxon>Bacteroidota</taxon>
        <taxon>Sphingobacteriia</taxon>
        <taxon>Sphingobacteriales</taxon>
        <taxon>Sphingobacteriaceae</taxon>
        <taxon>Sphingobacterium</taxon>
    </lineage>
</organism>
<evidence type="ECO:0000313" key="1">
    <source>
        <dbReference type="EMBL" id="GAA4520012.1"/>
    </source>
</evidence>
<keyword evidence="2" id="KW-1185">Reference proteome</keyword>
<proteinExistence type="predicted"/>
<dbReference type="Pfam" id="PF12732">
    <property type="entry name" value="YtxH"/>
    <property type="match status" value="1"/>
</dbReference>
<evidence type="ECO:0008006" key="3">
    <source>
        <dbReference type="Google" id="ProtNLM"/>
    </source>
</evidence>
<sequence length="89" mass="9487">MKDSGKVVVALLAGMAAGAVLGLLFAPEKGSDTRDKLNESLSDLGEAIKERAEQQIDQLNDLKEKVLAAVKAKASKVEEIVDDEIIEHA</sequence>
<accession>A0ABP8R787</accession>
<name>A0ABP8R787_9SPHI</name>
<evidence type="ECO:0000313" key="2">
    <source>
        <dbReference type="Proteomes" id="UP001500394"/>
    </source>
</evidence>
<comment type="caution">
    <text evidence="1">The sequence shown here is derived from an EMBL/GenBank/DDBJ whole genome shotgun (WGS) entry which is preliminary data.</text>
</comment>
<dbReference type="Proteomes" id="UP001500394">
    <property type="component" value="Unassembled WGS sequence"/>
</dbReference>
<dbReference type="EMBL" id="BAABGR010000035">
    <property type="protein sequence ID" value="GAA4520012.1"/>
    <property type="molecule type" value="Genomic_DNA"/>
</dbReference>
<reference evidence="2" key="1">
    <citation type="journal article" date="2019" name="Int. J. Syst. Evol. Microbiol.">
        <title>The Global Catalogue of Microorganisms (GCM) 10K type strain sequencing project: providing services to taxonomists for standard genome sequencing and annotation.</title>
        <authorList>
            <consortium name="The Broad Institute Genomics Platform"/>
            <consortium name="The Broad Institute Genome Sequencing Center for Infectious Disease"/>
            <person name="Wu L."/>
            <person name="Ma J."/>
        </authorList>
    </citation>
    <scope>NUCLEOTIDE SEQUENCE [LARGE SCALE GENOMIC DNA]</scope>
    <source>
        <strain evidence="2">JCM 17858</strain>
    </source>
</reference>
<protein>
    <recommendedName>
        <fullName evidence="3">Gas vesicle protein</fullName>
    </recommendedName>
</protein>
<gene>
    <name evidence="1" type="ORF">GCM10023173_23820</name>
</gene>